<dbReference type="Proteomes" id="UP000502928">
    <property type="component" value="Chromosome"/>
</dbReference>
<dbReference type="EMBL" id="CP049616">
    <property type="protein sequence ID" value="QII45635.1"/>
    <property type="molecule type" value="Genomic_DNA"/>
</dbReference>
<protein>
    <submittedName>
        <fullName evidence="1">Uncharacterized protein</fullName>
    </submittedName>
</protein>
<evidence type="ECO:0000313" key="1">
    <source>
        <dbReference type="EMBL" id="QII45635.1"/>
    </source>
</evidence>
<reference evidence="1 2" key="1">
    <citation type="submission" date="2020-02" db="EMBL/GenBank/DDBJ databases">
        <title>Complete genome of Muricauda sp. 501str8.</title>
        <authorList>
            <person name="Dong B."/>
            <person name="Zhu S."/>
            <person name="Yang J."/>
            <person name="Chen J."/>
        </authorList>
    </citation>
    <scope>NUCLEOTIDE SEQUENCE [LARGE SCALE GENOMIC DNA]</scope>
    <source>
        <strain evidence="1 2">501str8</strain>
    </source>
</reference>
<evidence type="ECO:0000313" key="2">
    <source>
        <dbReference type="Proteomes" id="UP000502928"/>
    </source>
</evidence>
<keyword evidence="2" id="KW-1185">Reference proteome</keyword>
<dbReference type="KEGG" id="mut:GVT53_13430"/>
<dbReference type="RefSeq" id="WP_166249041.1">
    <property type="nucleotide sequence ID" value="NZ_CP049616.1"/>
</dbReference>
<name>A0A6G7J491_9FLAO</name>
<dbReference type="AlphaFoldDB" id="A0A6G7J491"/>
<gene>
    <name evidence="1" type="ORF">GVT53_13430</name>
</gene>
<accession>A0A6G7J491</accession>
<sequence length="155" mass="17783">MKKFSLTLILLATMAIVLGGMYAFQGIDRLDFISKAKPPIQTDTVYAAKYNDCITEQDLPDGFATFTHDITHQYLQLQYDKVNESARKYGISLDSTLKNLSTVDAHDFIHKTFKDARNAAEKEGISEIQRHYQFEIMRMCLEKDRRLNKNVVGIL</sequence>
<proteinExistence type="predicted"/>
<organism evidence="1 2">
    <name type="scientific">Flagellimonas oceani</name>
    <dbReference type="NCBI Taxonomy" id="2698672"/>
    <lineage>
        <taxon>Bacteria</taxon>
        <taxon>Pseudomonadati</taxon>
        <taxon>Bacteroidota</taxon>
        <taxon>Flavobacteriia</taxon>
        <taxon>Flavobacteriales</taxon>
        <taxon>Flavobacteriaceae</taxon>
        <taxon>Flagellimonas</taxon>
    </lineage>
</organism>